<reference evidence="2" key="1">
    <citation type="submission" date="2020-01" db="EMBL/GenBank/DDBJ databases">
        <authorList>
            <consortium name="DOE Joint Genome Institute"/>
            <person name="Haridas S."/>
            <person name="Albert R."/>
            <person name="Binder M."/>
            <person name="Bloem J."/>
            <person name="Labutti K."/>
            <person name="Salamov A."/>
            <person name="Andreopoulos B."/>
            <person name="Baker S.E."/>
            <person name="Barry K."/>
            <person name="Bills G."/>
            <person name="Bluhm B.H."/>
            <person name="Cannon C."/>
            <person name="Castanera R."/>
            <person name="Culley D.E."/>
            <person name="Daum C."/>
            <person name="Ezra D."/>
            <person name="Gonzalez J.B."/>
            <person name="Henrissat B."/>
            <person name="Kuo A."/>
            <person name="Liang C."/>
            <person name="Lipzen A."/>
            <person name="Lutzoni F."/>
            <person name="Magnuson J."/>
            <person name="Mondo S."/>
            <person name="Nolan M."/>
            <person name="Ohm R."/>
            <person name="Pangilinan J."/>
            <person name="Park H.-J."/>
            <person name="Ramirez L."/>
            <person name="Alfaro M."/>
            <person name="Sun H."/>
            <person name="Tritt A."/>
            <person name="Yoshinaga Y."/>
            <person name="Zwiers L.-H."/>
            <person name="Turgeon B.G."/>
            <person name="Goodwin S.B."/>
            <person name="Spatafora J.W."/>
            <person name="Crous P.W."/>
            <person name="Grigoriev I.V."/>
        </authorList>
    </citation>
    <scope>NUCLEOTIDE SEQUENCE</scope>
    <source>
        <strain evidence="2">CBS 394.84</strain>
    </source>
</reference>
<dbReference type="AlphaFoldDB" id="A0A9P4G7A9"/>
<dbReference type="GeneID" id="63849497"/>
<feature type="region of interest" description="Disordered" evidence="1">
    <location>
        <begin position="71"/>
        <end position="91"/>
    </location>
</feature>
<evidence type="ECO:0000313" key="2">
    <source>
        <dbReference type="EMBL" id="KAF1840362.1"/>
    </source>
</evidence>
<gene>
    <name evidence="2" type="ORF">K460DRAFT_360050</name>
</gene>
<dbReference type="EMBL" id="ML976620">
    <property type="protein sequence ID" value="KAF1840362.1"/>
    <property type="molecule type" value="Genomic_DNA"/>
</dbReference>
<protein>
    <submittedName>
        <fullName evidence="2">Uncharacterized protein</fullName>
    </submittedName>
</protein>
<keyword evidence="3" id="KW-1185">Reference proteome</keyword>
<sequence>MVDVYPKYAADTPVPDIGVVPQASIGRLLAVLSMNDVIFSTPPQQHDSSPLDRSPKPQISYLVELSHQPPRSAFTTHPRVHEPGRGLGSTKTCSTKERLVAFSNTPPQQRNSKMTPIRLVRLPASLTGQPSHSCHPPPSHQSGRRCAYRPRREMMMLATK</sequence>
<organism evidence="2 3">
    <name type="scientific">Cucurbitaria berberidis CBS 394.84</name>
    <dbReference type="NCBI Taxonomy" id="1168544"/>
    <lineage>
        <taxon>Eukaryota</taxon>
        <taxon>Fungi</taxon>
        <taxon>Dikarya</taxon>
        <taxon>Ascomycota</taxon>
        <taxon>Pezizomycotina</taxon>
        <taxon>Dothideomycetes</taxon>
        <taxon>Pleosporomycetidae</taxon>
        <taxon>Pleosporales</taxon>
        <taxon>Pleosporineae</taxon>
        <taxon>Cucurbitariaceae</taxon>
        <taxon>Cucurbitaria</taxon>
    </lineage>
</organism>
<accession>A0A9P4G7A9</accession>
<dbReference type="RefSeq" id="XP_040782925.1">
    <property type="nucleotide sequence ID" value="XM_040932246.1"/>
</dbReference>
<comment type="caution">
    <text evidence="2">The sequence shown here is derived from an EMBL/GenBank/DDBJ whole genome shotgun (WGS) entry which is preliminary data.</text>
</comment>
<evidence type="ECO:0000256" key="1">
    <source>
        <dbReference type="SAM" id="MobiDB-lite"/>
    </source>
</evidence>
<evidence type="ECO:0000313" key="3">
    <source>
        <dbReference type="Proteomes" id="UP000800039"/>
    </source>
</evidence>
<proteinExistence type="predicted"/>
<name>A0A9P4G7A9_9PLEO</name>
<dbReference type="Proteomes" id="UP000800039">
    <property type="component" value="Unassembled WGS sequence"/>
</dbReference>